<name>A0A914WQV3_9BILA</name>
<evidence type="ECO:0000256" key="1">
    <source>
        <dbReference type="SAM" id="MobiDB-lite"/>
    </source>
</evidence>
<organism evidence="2 3">
    <name type="scientific">Plectus sambesii</name>
    <dbReference type="NCBI Taxonomy" id="2011161"/>
    <lineage>
        <taxon>Eukaryota</taxon>
        <taxon>Metazoa</taxon>
        <taxon>Ecdysozoa</taxon>
        <taxon>Nematoda</taxon>
        <taxon>Chromadorea</taxon>
        <taxon>Plectida</taxon>
        <taxon>Plectina</taxon>
        <taxon>Plectoidea</taxon>
        <taxon>Plectidae</taxon>
        <taxon>Plectus</taxon>
    </lineage>
</organism>
<dbReference type="AlphaFoldDB" id="A0A914WQV3"/>
<reference evidence="3" key="1">
    <citation type="submission" date="2022-11" db="UniProtKB">
        <authorList>
            <consortium name="WormBaseParasite"/>
        </authorList>
    </citation>
    <scope>IDENTIFICATION</scope>
</reference>
<evidence type="ECO:0000313" key="2">
    <source>
        <dbReference type="Proteomes" id="UP000887566"/>
    </source>
</evidence>
<proteinExistence type="predicted"/>
<sequence length="127" mass="14456">MNCRIAQSALLHIPPLILGSNARTSKEYAGCDNDNVERQQQHRKTSRLRGLRQRHRRARTTIIAKQPKNMRTDAGCDNVEHKKCNMCENGNIEINKINKSICPPRQQQSGQRVKKHLRAASTTTSTQ</sequence>
<accession>A0A914WQV3</accession>
<evidence type="ECO:0000313" key="3">
    <source>
        <dbReference type="WBParaSite" id="PSAMB.scaffold458size50439.g6027.t1"/>
    </source>
</evidence>
<protein>
    <submittedName>
        <fullName evidence="3">Secreted protein</fullName>
    </submittedName>
</protein>
<dbReference type="WBParaSite" id="PSAMB.scaffold458size50439.g6027.t1">
    <property type="protein sequence ID" value="PSAMB.scaffold458size50439.g6027.t1"/>
    <property type="gene ID" value="PSAMB.scaffold458size50439.g6027"/>
</dbReference>
<feature type="region of interest" description="Disordered" evidence="1">
    <location>
        <begin position="102"/>
        <end position="127"/>
    </location>
</feature>
<dbReference type="Proteomes" id="UP000887566">
    <property type="component" value="Unplaced"/>
</dbReference>
<keyword evidence="2" id="KW-1185">Reference proteome</keyword>